<dbReference type="Gene3D" id="3.30.50.10">
    <property type="entry name" value="Erythroid Transcription Factor GATA-1, subunit A"/>
    <property type="match status" value="1"/>
</dbReference>
<dbReference type="AlphaFoldDB" id="A0AAW1K9J0"/>
<evidence type="ECO:0000256" key="1">
    <source>
        <dbReference type="ARBA" id="ARBA00023015"/>
    </source>
</evidence>
<evidence type="ECO:0000256" key="5">
    <source>
        <dbReference type="SAM" id="MobiDB-lite"/>
    </source>
</evidence>
<gene>
    <name evidence="7" type="ORF">RND81_06G223700</name>
</gene>
<feature type="domain" description="GATA-type" evidence="6">
    <location>
        <begin position="7"/>
        <end position="40"/>
    </location>
</feature>
<feature type="region of interest" description="Disordered" evidence="5">
    <location>
        <begin position="101"/>
        <end position="123"/>
    </location>
</feature>
<dbReference type="CDD" id="cd00202">
    <property type="entry name" value="ZnF_GATA"/>
    <property type="match status" value="1"/>
</dbReference>
<organism evidence="7 8">
    <name type="scientific">Saponaria officinalis</name>
    <name type="common">Common soapwort</name>
    <name type="synonym">Lychnis saponaria</name>
    <dbReference type="NCBI Taxonomy" id="3572"/>
    <lineage>
        <taxon>Eukaryota</taxon>
        <taxon>Viridiplantae</taxon>
        <taxon>Streptophyta</taxon>
        <taxon>Embryophyta</taxon>
        <taxon>Tracheophyta</taxon>
        <taxon>Spermatophyta</taxon>
        <taxon>Magnoliopsida</taxon>
        <taxon>eudicotyledons</taxon>
        <taxon>Gunneridae</taxon>
        <taxon>Pentapetalae</taxon>
        <taxon>Caryophyllales</taxon>
        <taxon>Caryophyllaceae</taxon>
        <taxon>Caryophylleae</taxon>
        <taxon>Saponaria</taxon>
    </lineage>
</organism>
<sequence>MGKQGPCYHCGVANTPLWRNGPPEKPVLCNACGSRWRTKGTLVNYTPLHSRVDPNDCEDQRAMRLKNIYLKKKNEKLNKRKLNYENTMAMDGAEFTPDYGHGFQRNIDEDTSNRSSSGSAISNSESCAQFSSADASELTGPSQSVVWDALIPSRKRTCVSRAKQSSVEKLTKDLHTILHEQASQLSGSSEEDLLYESDAPMVSVEIGHGSVLIRHPSSMAREEESEASSLSVDTKLCRTDKTDSNAVSLPLLNDSKGLNNSFSRVDDVKKLNGQIEQLGRPQKDKHNHEKFQVLCNHSSPLSHIDLSVSSFFQVTAIYCPQECEEEIANFDVFRGYLTAAEQQGLLKYLPSIDTSAGFDSLENMFTNTRIGENLSSFQQLLKEGVLETSSPGVKTEDSKDLKRLALSNSLKCKWVERYNMLKLKGAEESTKERISKSGTKSCFSGTLLSDGEQKCTMKSPKRVVLKVDYKKKGPLQNEPPYFTSRNGFALPIDTGYGALMLDPMLCEDEISDQDLLLDVPSNGSFPQAELLCPTSSFMSRQASASSSSVHPFHIRP</sequence>
<evidence type="ECO:0000313" key="7">
    <source>
        <dbReference type="EMBL" id="KAK9716296.1"/>
    </source>
</evidence>
<dbReference type="SUPFAM" id="SSF57716">
    <property type="entry name" value="Glucocorticoid receptor-like (DNA-binding domain)"/>
    <property type="match status" value="1"/>
</dbReference>
<dbReference type="PROSITE" id="PS50114">
    <property type="entry name" value="GATA_ZN_FINGER_2"/>
    <property type="match status" value="1"/>
</dbReference>
<dbReference type="GO" id="GO:0008270">
    <property type="term" value="F:zinc ion binding"/>
    <property type="evidence" value="ECO:0007669"/>
    <property type="project" value="UniProtKB-KW"/>
</dbReference>
<evidence type="ECO:0000256" key="4">
    <source>
        <dbReference type="PROSITE-ProRule" id="PRU00094"/>
    </source>
</evidence>
<proteinExistence type="predicted"/>
<keyword evidence="4" id="KW-0479">Metal-binding</keyword>
<dbReference type="InterPro" id="IPR013088">
    <property type="entry name" value="Znf_NHR/GATA"/>
</dbReference>
<keyword evidence="1" id="KW-0805">Transcription regulation</keyword>
<dbReference type="PANTHER" id="PTHR46855">
    <property type="entry name" value="OSJNBB0038F03.10 PROTEIN"/>
    <property type="match status" value="1"/>
</dbReference>
<keyword evidence="2" id="KW-0238">DNA-binding</keyword>
<dbReference type="GO" id="GO:0043565">
    <property type="term" value="F:sequence-specific DNA binding"/>
    <property type="evidence" value="ECO:0007669"/>
    <property type="project" value="InterPro"/>
</dbReference>
<dbReference type="GO" id="GO:0006355">
    <property type="term" value="P:regulation of DNA-templated transcription"/>
    <property type="evidence" value="ECO:0007669"/>
    <property type="project" value="InterPro"/>
</dbReference>
<dbReference type="PROSITE" id="PS00344">
    <property type="entry name" value="GATA_ZN_FINGER_1"/>
    <property type="match status" value="1"/>
</dbReference>
<accession>A0AAW1K9J0</accession>
<evidence type="ECO:0000256" key="2">
    <source>
        <dbReference type="ARBA" id="ARBA00023125"/>
    </source>
</evidence>
<keyword evidence="8" id="KW-1185">Reference proteome</keyword>
<evidence type="ECO:0000259" key="6">
    <source>
        <dbReference type="PROSITE" id="PS50114"/>
    </source>
</evidence>
<keyword evidence="4" id="KW-0863">Zinc-finger</keyword>
<dbReference type="InterPro" id="IPR044589">
    <property type="entry name" value="GATA26/27"/>
</dbReference>
<comment type="caution">
    <text evidence="7">The sequence shown here is derived from an EMBL/GenBank/DDBJ whole genome shotgun (WGS) entry which is preliminary data.</text>
</comment>
<dbReference type="InterPro" id="IPR000679">
    <property type="entry name" value="Znf_GATA"/>
</dbReference>
<protein>
    <recommendedName>
        <fullName evidence="6">GATA-type domain-containing protein</fullName>
    </recommendedName>
</protein>
<dbReference type="Pfam" id="PF00320">
    <property type="entry name" value="GATA"/>
    <property type="match status" value="1"/>
</dbReference>
<evidence type="ECO:0000313" key="8">
    <source>
        <dbReference type="Proteomes" id="UP001443914"/>
    </source>
</evidence>
<name>A0AAW1K9J0_SAPOF</name>
<keyword evidence="3" id="KW-0804">Transcription</keyword>
<dbReference type="SMART" id="SM00401">
    <property type="entry name" value="ZnF_GATA"/>
    <property type="match status" value="1"/>
</dbReference>
<reference evidence="7" key="1">
    <citation type="submission" date="2024-03" db="EMBL/GenBank/DDBJ databases">
        <title>WGS assembly of Saponaria officinalis var. Norfolk2.</title>
        <authorList>
            <person name="Jenkins J."/>
            <person name="Shu S."/>
            <person name="Grimwood J."/>
            <person name="Barry K."/>
            <person name="Goodstein D."/>
            <person name="Schmutz J."/>
            <person name="Leebens-Mack J."/>
            <person name="Osbourn A."/>
        </authorList>
    </citation>
    <scope>NUCLEOTIDE SEQUENCE [LARGE SCALE GENOMIC DNA]</scope>
    <source>
        <strain evidence="7">JIC</strain>
    </source>
</reference>
<dbReference type="Proteomes" id="UP001443914">
    <property type="component" value="Unassembled WGS sequence"/>
</dbReference>
<evidence type="ECO:0000256" key="3">
    <source>
        <dbReference type="ARBA" id="ARBA00023163"/>
    </source>
</evidence>
<dbReference type="PANTHER" id="PTHR46855:SF1">
    <property type="entry name" value="GATA TRANSCRIPTION FACTOR 26"/>
    <property type="match status" value="1"/>
</dbReference>
<dbReference type="EMBL" id="JBDFQZ010000006">
    <property type="protein sequence ID" value="KAK9716296.1"/>
    <property type="molecule type" value="Genomic_DNA"/>
</dbReference>
<keyword evidence="4" id="KW-0862">Zinc</keyword>
<feature type="compositionally biased region" description="Low complexity" evidence="5">
    <location>
        <begin position="113"/>
        <end position="123"/>
    </location>
</feature>